<proteinExistence type="inferred from homology"/>
<reference evidence="8 9" key="1">
    <citation type="journal article" date="2008" name="Int. J. Syst. Evol. Microbiol.">
        <title>Description of Roseateles aquatilis sp. nov. and Roseateles terrae sp. nov., in the class Betaproteobacteria, and emended description of the genus Roseateles.</title>
        <authorList>
            <person name="Gomila M."/>
            <person name="Bowien B."/>
            <person name="Falsen E."/>
            <person name="Moore E.R."/>
            <person name="Lalucat J."/>
        </authorList>
    </citation>
    <scope>NUCLEOTIDE SEQUENCE [LARGE SCALE GENOMIC DNA]</scope>
    <source>
        <strain evidence="8 9">CCUG 48205</strain>
    </source>
</reference>
<keyword evidence="6 7" id="KW-0472">Membrane</keyword>
<comment type="catalytic activity">
    <reaction evidence="7">
        <text>L-cysteinyl-[prolipoprotein] + a 1,2-diacyl-sn-glycero-3-phospho-(1'-sn-glycerol) = an S-1,2-diacyl-sn-glyceryl-L-cysteinyl-[prolipoprotein] + sn-glycerol 1-phosphate + H(+)</text>
        <dbReference type="Rhea" id="RHEA:56712"/>
        <dbReference type="Rhea" id="RHEA-COMP:14679"/>
        <dbReference type="Rhea" id="RHEA-COMP:14680"/>
        <dbReference type="ChEBI" id="CHEBI:15378"/>
        <dbReference type="ChEBI" id="CHEBI:29950"/>
        <dbReference type="ChEBI" id="CHEBI:57685"/>
        <dbReference type="ChEBI" id="CHEBI:64716"/>
        <dbReference type="ChEBI" id="CHEBI:140658"/>
        <dbReference type="EC" id="2.5.1.145"/>
    </reaction>
</comment>
<accession>A0A246JEI2</accession>
<evidence type="ECO:0000256" key="5">
    <source>
        <dbReference type="ARBA" id="ARBA00022989"/>
    </source>
</evidence>
<keyword evidence="9" id="KW-1185">Reference proteome</keyword>
<sequence>MIHWDIDPVAFALGPVQIHWYGICWAVAFLGAEFSVRRRLASQSWKDVDVSSLVIVALLGTIVGARLAHCVFYDPSFYLQHPLKVFEVWEGGMASHGGAVGLIAALAWALPRHAAGLPLLSLLDATTFSAAFGGALIRFANFMNSEILGNPTSGSWGVVFERVDAIPRHPVQLYEMAAYLLVLVLLRIAARRHAALERQGLLTGLFLMLVFGARAVIEHWKTPQASYEAADFLSVGQWLSVPFVLLGIALVIRAYRNPRARAGRPVALAP</sequence>
<keyword evidence="2 7" id="KW-1003">Cell membrane</keyword>
<feature type="transmembrane region" description="Helical" evidence="7">
    <location>
        <begin position="237"/>
        <end position="255"/>
    </location>
</feature>
<dbReference type="HAMAP" id="MF_01147">
    <property type="entry name" value="Lgt"/>
    <property type="match status" value="1"/>
</dbReference>
<evidence type="ECO:0000256" key="3">
    <source>
        <dbReference type="ARBA" id="ARBA00022679"/>
    </source>
</evidence>
<evidence type="ECO:0000256" key="7">
    <source>
        <dbReference type="HAMAP-Rule" id="MF_01147"/>
    </source>
</evidence>
<evidence type="ECO:0000256" key="4">
    <source>
        <dbReference type="ARBA" id="ARBA00022692"/>
    </source>
</evidence>
<dbReference type="PANTHER" id="PTHR30589:SF0">
    <property type="entry name" value="PHOSPHATIDYLGLYCEROL--PROLIPOPROTEIN DIACYLGLYCERYL TRANSFERASE"/>
    <property type="match status" value="1"/>
</dbReference>
<dbReference type="GO" id="GO:0008961">
    <property type="term" value="F:phosphatidylglycerol-prolipoprotein diacylglyceryl transferase activity"/>
    <property type="evidence" value="ECO:0007669"/>
    <property type="project" value="UniProtKB-UniRule"/>
</dbReference>
<protein>
    <recommendedName>
        <fullName evidence="7">Phosphatidylglycerol--prolipoprotein diacylglyceryl transferase</fullName>
        <ecNumber evidence="7">2.5.1.145</ecNumber>
    </recommendedName>
</protein>
<feature type="transmembrane region" description="Helical" evidence="7">
    <location>
        <begin position="48"/>
        <end position="68"/>
    </location>
</feature>
<comment type="caution">
    <text evidence="8">The sequence shown here is derived from an EMBL/GenBank/DDBJ whole genome shotgun (WGS) entry which is preliminary data.</text>
</comment>
<dbReference type="PANTHER" id="PTHR30589">
    <property type="entry name" value="PROLIPOPROTEIN DIACYLGLYCERYL TRANSFERASE"/>
    <property type="match status" value="1"/>
</dbReference>
<gene>
    <name evidence="7 8" type="primary">lgt</name>
    <name evidence="8" type="ORF">CDN99_10785</name>
</gene>
<dbReference type="EC" id="2.5.1.145" evidence="7"/>
<comment type="subcellular location">
    <subcellularLocation>
        <location evidence="7">Cell membrane</location>
        <topology evidence="7">Multi-pass membrane protein</topology>
    </subcellularLocation>
</comment>
<feature type="transmembrane region" description="Helical" evidence="7">
    <location>
        <begin position="171"/>
        <end position="189"/>
    </location>
</feature>
<dbReference type="OrthoDB" id="871140at2"/>
<name>A0A246JEI2_9BURK</name>
<comment type="pathway">
    <text evidence="7">Protein modification; lipoprotein biosynthesis (diacylglyceryl transfer).</text>
</comment>
<dbReference type="NCBIfam" id="TIGR00544">
    <property type="entry name" value="lgt"/>
    <property type="match status" value="1"/>
</dbReference>
<feature type="transmembrane region" description="Helical" evidence="7">
    <location>
        <begin position="117"/>
        <end position="140"/>
    </location>
</feature>
<evidence type="ECO:0000313" key="8">
    <source>
        <dbReference type="EMBL" id="OWQ90994.1"/>
    </source>
</evidence>
<dbReference type="InterPro" id="IPR001640">
    <property type="entry name" value="Lgt"/>
</dbReference>
<dbReference type="GO" id="GO:0042158">
    <property type="term" value="P:lipoprotein biosynthetic process"/>
    <property type="evidence" value="ECO:0007669"/>
    <property type="project" value="UniProtKB-UniRule"/>
</dbReference>
<feature type="transmembrane region" description="Helical" evidence="7">
    <location>
        <begin position="88"/>
        <end position="110"/>
    </location>
</feature>
<organism evidence="8 9">
    <name type="scientific">Roseateles aquatilis</name>
    <dbReference type="NCBI Taxonomy" id="431061"/>
    <lineage>
        <taxon>Bacteria</taxon>
        <taxon>Pseudomonadati</taxon>
        <taxon>Pseudomonadota</taxon>
        <taxon>Betaproteobacteria</taxon>
        <taxon>Burkholderiales</taxon>
        <taxon>Sphaerotilaceae</taxon>
        <taxon>Roseateles</taxon>
    </lineage>
</organism>
<keyword evidence="3 7" id="KW-0808">Transferase</keyword>
<keyword evidence="8" id="KW-0449">Lipoprotein</keyword>
<dbReference type="AlphaFoldDB" id="A0A246JEI2"/>
<evidence type="ECO:0000313" key="9">
    <source>
        <dbReference type="Proteomes" id="UP000197468"/>
    </source>
</evidence>
<dbReference type="PROSITE" id="PS01311">
    <property type="entry name" value="LGT"/>
    <property type="match status" value="1"/>
</dbReference>
<dbReference type="Pfam" id="PF01790">
    <property type="entry name" value="LGT"/>
    <property type="match status" value="1"/>
</dbReference>
<feature type="transmembrane region" description="Helical" evidence="7">
    <location>
        <begin position="201"/>
        <end position="217"/>
    </location>
</feature>
<feature type="binding site" evidence="7">
    <location>
        <position position="138"/>
    </location>
    <ligand>
        <name>a 1,2-diacyl-sn-glycero-3-phospho-(1'-sn-glycerol)</name>
        <dbReference type="ChEBI" id="CHEBI:64716"/>
    </ligand>
</feature>
<dbReference type="Proteomes" id="UP000197468">
    <property type="component" value="Unassembled WGS sequence"/>
</dbReference>
<evidence type="ECO:0000256" key="2">
    <source>
        <dbReference type="ARBA" id="ARBA00022475"/>
    </source>
</evidence>
<dbReference type="GO" id="GO:0005886">
    <property type="term" value="C:plasma membrane"/>
    <property type="evidence" value="ECO:0007669"/>
    <property type="project" value="UniProtKB-SubCell"/>
</dbReference>
<evidence type="ECO:0000256" key="6">
    <source>
        <dbReference type="ARBA" id="ARBA00023136"/>
    </source>
</evidence>
<keyword evidence="4 7" id="KW-0812">Transmembrane</keyword>
<comment type="function">
    <text evidence="7">Catalyzes the transfer of the diacylglyceryl group from phosphatidylglycerol to the sulfhydryl group of the N-terminal cysteine of a prolipoprotein, the first step in the formation of mature lipoproteins.</text>
</comment>
<comment type="similarity">
    <text evidence="1 7">Belongs to the Lgt family.</text>
</comment>
<dbReference type="UniPathway" id="UPA00664"/>
<keyword evidence="5 7" id="KW-1133">Transmembrane helix</keyword>
<evidence type="ECO:0000256" key="1">
    <source>
        <dbReference type="ARBA" id="ARBA00007150"/>
    </source>
</evidence>
<dbReference type="EMBL" id="NIOF01000004">
    <property type="protein sequence ID" value="OWQ90994.1"/>
    <property type="molecule type" value="Genomic_DNA"/>
</dbReference>
<feature type="transmembrane region" description="Helical" evidence="7">
    <location>
        <begin position="18"/>
        <end position="36"/>
    </location>
</feature>